<dbReference type="RefSeq" id="WP_132276830.1">
    <property type="nucleotide sequence ID" value="NZ_JAOBST010000023.1"/>
</dbReference>
<evidence type="ECO:0008006" key="4">
    <source>
        <dbReference type="Google" id="ProtNLM"/>
    </source>
</evidence>
<organism evidence="2 3">
    <name type="scientific">Extibacter muris</name>
    <dbReference type="NCBI Taxonomy" id="1796622"/>
    <lineage>
        <taxon>Bacteria</taxon>
        <taxon>Bacillati</taxon>
        <taxon>Bacillota</taxon>
        <taxon>Clostridia</taxon>
        <taxon>Lachnospirales</taxon>
        <taxon>Lachnospiraceae</taxon>
        <taxon>Extibacter</taxon>
    </lineage>
</organism>
<comment type="caution">
    <text evidence="2">The sequence shown here is derived from an EMBL/GenBank/DDBJ whole genome shotgun (WGS) entry which is preliminary data.</text>
</comment>
<evidence type="ECO:0000313" key="2">
    <source>
        <dbReference type="EMBL" id="TDA22099.1"/>
    </source>
</evidence>
<dbReference type="EMBL" id="SMMX01000005">
    <property type="protein sequence ID" value="TDA22099.1"/>
    <property type="molecule type" value="Genomic_DNA"/>
</dbReference>
<sequence length="316" mass="35561">MQLARIYEKKNEPEKARAILEKGVKNTGSGTIKNKYNLYTYVDEVLIPELGQCSPGTYTTEYKKSGQYSAYVESIHSEKGVVTSRIMDFDSDGEEELLVAVMDNTAEDELFHTQRNKIVLQMYENSGGKVVKNAEWDASQAVLGMFDFEEDILFLKEIDNIIYICGSFSSLMNVLGDGWSFESFILTYDGNFQKYAGTDGPDGGSFFDERMNEAYIMADRLDGIGLTASASAMRDTWMLKLSMEDDKDDVLFTIKGNRQEEYHYVYQDEITPEALGKIDLEFAIWQQGEYKKQEGQGTAVTGSDTNPAGDYRAASI</sequence>
<dbReference type="Proteomes" id="UP000295710">
    <property type="component" value="Unassembled WGS sequence"/>
</dbReference>
<evidence type="ECO:0000313" key="3">
    <source>
        <dbReference type="Proteomes" id="UP000295710"/>
    </source>
</evidence>
<reference evidence="2 3" key="1">
    <citation type="journal article" date="2016" name="Nat. Microbiol.">
        <title>The Mouse Intestinal Bacterial Collection (miBC) provides host-specific insight into cultured diversity and functional potential of the gut microbiota.</title>
        <authorList>
            <person name="Lagkouvardos I."/>
            <person name="Pukall R."/>
            <person name="Abt B."/>
            <person name="Foesel B.U."/>
            <person name="Meier-Kolthoff J.P."/>
            <person name="Kumar N."/>
            <person name="Bresciani A."/>
            <person name="Martinez I."/>
            <person name="Just S."/>
            <person name="Ziegler C."/>
            <person name="Brugiroux S."/>
            <person name="Garzetti D."/>
            <person name="Wenning M."/>
            <person name="Bui T.P."/>
            <person name="Wang J."/>
            <person name="Hugenholtz F."/>
            <person name="Plugge C.M."/>
            <person name="Peterson D.A."/>
            <person name="Hornef M.W."/>
            <person name="Baines J.F."/>
            <person name="Smidt H."/>
            <person name="Walter J."/>
            <person name="Kristiansen K."/>
            <person name="Nielsen H.B."/>
            <person name="Haller D."/>
            <person name="Overmann J."/>
            <person name="Stecher B."/>
            <person name="Clavel T."/>
        </authorList>
    </citation>
    <scope>NUCLEOTIDE SEQUENCE [LARGE SCALE GENOMIC DNA]</scope>
    <source>
        <strain evidence="2 3">DSM 28560</strain>
    </source>
</reference>
<evidence type="ECO:0000256" key="1">
    <source>
        <dbReference type="SAM" id="MobiDB-lite"/>
    </source>
</evidence>
<dbReference type="AlphaFoldDB" id="A0A4R4FGV5"/>
<gene>
    <name evidence="2" type="ORF">E1963_07590</name>
</gene>
<name>A0A4R4FGV5_9FIRM</name>
<feature type="region of interest" description="Disordered" evidence="1">
    <location>
        <begin position="293"/>
        <end position="316"/>
    </location>
</feature>
<accession>A0A4R4FGV5</accession>
<proteinExistence type="predicted"/>
<protein>
    <recommendedName>
        <fullName evidence="4">VCBS repeat-containing protein</fullName>
    </recommendedName>
</protein>
<keyword evidence="3" id="KW-1185">Reference proteome</keyword>